<evidence type="ECO:0008006" key="3">
    <source>
        <dbReference type="Google" id="ProtNLM"/>
    </source>
</evidence>
<dbReference type="AlphaFoldDB" id="A0A316VTC4"/>
<evidence type="ECO:0000313" key="2">
    <source>
        <dbReference type="Proteomes" id="UP000245783"/>
    </source>
</evidence>
<accession>A0A316VTC4</accession>
<dbReference type="EMBL" id="KZ819422">
    <property type="protein sequence ID" value="PWN40288.1"/>
    <property type="molecule type" value="Genomic_DNA"/>
</dbReference>
<reference evidence="1 2" key="1">
    <citation type="journal article" date="2018" name="Mol. Biol. Evol.">
        <title>Broad Genomic Sampling Reveals a Smut Pathogenic Ancestry of the Fungal Clade Ustilaginomycotina.</title>
        <authorList>
            <person name="Kijpornyongpan T."/>
            <person name="Mondo S.J."/>
            <person name="Barry K."/>
            <person name="Sandor L."/>
            <person name="Lee J."/>
            <person name="Lipzen A."/>
            <person name="Pangilinan J."/>
            <person name="LaButti K."/>
            <person name="Hainaut M."/>
            <person name="Henrissat B."/>
            <person name="Grigoriev I.V."/>
            <person name="Spatafora J.W."/>
            <person name="Aime M.C."/>
        </authorList>
    </citation>
    <scope>NUCLEOTIDE SEQUENCE [LARGE SCALE GENOMIC DNA]</scope>
    <source>
        <strain evidence="1 2">MCA 4658</strain>
    </source>
</reference>
<evidence type="ECO:0000313" key="1">
    <source>
        <dbReference type="EMBL" id="PWN40288.1"/>
    </source>
</evidence>
<protein>
    <recommendedName>
        <fullName evidence="3">RRM domain-containing protein</fullName>
    </recommendedName>
</protein>
<dbReference type="Proteomes" id="UP000245783">
    <property type="component" value="Unassembled WGS sequence"/>
</dbReference>
<dbReference type="OrthoDB" id="10487894at2759"/>
<keyword evidence="2" id="KW-1185">Reference proteome</keyword>
<proteinExistence type="predicted"/>
<dbReference type="InParanoid" id="A0A316VTC4"/>
<dbReference type="RefSeq" id="XP_025367448.1">
    <property type="nucleotide sequence ID" value="XM_025516386.1"/>
</dbReference>
<dbReference type="GO" id="GO:0003676">
    <property type="term" value="F:nucleic acid binding"/>
    <property type="evidence" value="ECO:0007669"/>
    <property type="project" value="InterPro"/>
</dbReference>
<name>A0A316VTC4_9BASI</name>
<dbReference type="SUPFAM" id="SSF54928">
    <property type="entry name" value="RNA-binding domain, RBD"/>
    <property type="match status" value="1"/>
</dbReference>
<sequence>MPEYEPYVAVRACPVKWQSTKEAKHIREQRGAQAAFCPETPQRMLDKDGDHLAGVRITGPRTQWNRHCIINIFRHFGNIATLAFARPASPLDPSPYCHLHFEHLESAKAATEKFGPGKGKKWSARLLEDASNQAAQRIQWRRMLEQDQLLMQCEKTSIVVCMLDVAGVESLVVRVWLHDLLDAEPKIDAIKFDACLEQEYLTCTWPRSDLLN</sequence>
<dbReference type="InterPro" id="IPR035979">
    <property type="entry name" value="RBD_domain_sf"/>
</dbReference>
<gene>
    <name evidence="1" type="ORF">IE81DRAFT_349383</name>
</gene>
<dbReference type="GeneID" id="37038256"/>
<organism evidence="1 2">
    <name type="scientific">Ceraceosorus guamensis</name>
    <dbReference type="NCBI Taxonomy" id="1522189"/>
    <lineage>
        <taxon>Eukaryota</taxon>
        <taxon>Fungi</taxon>
        <taxon>Dikarya</taxon>
        <taxon>Basidiomycota</taxon>
        <taxon>Ustilaginomycotina</taxon>
        <taxon>Exobasidiomycetes</taxon>
        <taxon>Ceraceosorales</taxon>
        <taxon>Ceraceosoraceae</taxon>
        <taxon>Ceraceosorus</taxon>
    </lineage>
</organism>